<organism evidence="2 3">
    <name type="scientific">Heligmosomoides polygyrus</name>
    <name type="common">Parasitic roundworm</name>
    <dbReference type="NCBI Taxonomy" id="6339"/>
    <lineage>
        <taxon>Eukaryota</taxon>
        <taxon>Metazoa</taxon>
        <taxon>Ecdysozoa</taxon>
        <taxon>Nematoda</taxon>
        <taxon>Chromadorea</taxon>
        <taxon>Rhabditida</taxon>
        <taxon>Rhabditina</taxon>
        <taxon>Rhabditomorpha</taxon>
        <taxon>Strongyloidea</taxon>
        <taxon>Heligmosomidae</taxon>
        <taxon>Heligmosomoides</taxon>
    </lineage>
</organism>
<evidence type="ECO:0000313" key="2">
    <source>
        <dbReference type="Proteomes" id="UP000050761"/>
    </source>
</evidence>
<reference evidence="1 2" key="1">
    <citation type="submission" date="2018-11" db="EMBL/GenBank/DDBJ databases">
        <authorList>
            <consortium name="Pathogen Informatics"/>
        </authorList>
    </citation>
    <scope>NUCLEOTIDE SEQUENCE [LARGE SCALE GENOMIC DNA]</scope>
</reference>
<keyword evidence="2" id="KW-1185">Reference proteome</keyword>
<proteinExistence type="predicted"/>
<dbReference type="AlphaFoldDB" id="A0A183FDM8"/>
<accession>A0A183FDM8</accession>
<accession>A0A3P7X4G1</accession>
<evidence type="ECO:0000313" key="3">
    <source>
        <dbReference type="WBParaSite" id="HPBE_0000436501-mRNA-1"/>
    </source>
</evidence>
<sequence>MIFKTLSNAKNALRCYKAPDAPPAVAQTPVDDVADEVRESFDDVADDVADNRRRRWAVGDASPKYNIGLRESAI</sequence>
<reference evidence="3" key="2">
    <citation type="submission" date="2019-09" db="UniProtKB">
        <authorList>
            <consortium name="WormBaseParasite"/>
        </authorList>
    </citation>
    <scope>IDENTIFICATION</scope>
</reference>
<gene>
    <name evidence="1" type="ORF">HPBE_LOCUS4366</name>
</gene>
<dbReference type="EMBL" id="UZAH01025305">
    <property type="protein sequence ID" value="VDO60989.1"/>
    <property type="molecule type" value="Genomic_DNA"/>
</dbReference>
<protein>
    <submittedName>
        <fullName evidence="3">Acyl-CoA dehydrogenase</fullName>
    </submittedName>
</protein>
<dbReference type="WBParaSite" id="HPBE_0000436501-mRNA-1">
    <property type="protein sequence ID" value="HPBE_0000436501-mRNA-1"/>
    <property type="gene ID" value="HPBE_0000436501"/>
</dbReference>
<name>A0A183FDM8_HELPZ</name>
<evidence type="ECO:0000313" key="1">
    <source>
        <dbReference type="EMBL" id="VDO60989.1"/>
    </source>
</evidence>
<dbReference type="Proteomes" id="UP000050761">
    <property type="component" value="Unassembled WGS sequence"/>
</dbReference>